<proteinExistence type="predicted"/>
<reference evidence="1 2" key="1">
    <citation type="submission" date="2019-04" db="EMBL/GenBank/DDBJ databases">
        <title>Whole Genome Sequencing of Pectobacterium punjabense SS95.</title>
        <authorList>
            <person name="Sarfraz S."/>
            <person name="Oulghazi S."/>
            <person name="Roques C."/>
            <person name="Vandecasteele C."/>
            <person name="Faure D."/>
        </authorList>
    </citation>
    <scope>NUCLEOTIDE SEQUENCE [LARGE SCALE GENOMIC DNA]</scope>
    <source>
        <strain evidence="1 2">SS95</strain>
    </source>
</reference>
<dbReference type="PROSITE" id="PS51257">
    <property type="entry name" value="PROKAR_LIPOPROTEIN"/>
    <property type="match status" value="1"/>
</dbReference>
<dbReference type="GO" id="GO:0000428">
    <property type="term" value="C:DNA-directed RNA polymerase complex"/>
    <property type="evidence" value="ECO:0007669"/>
    <property type="project" value="UniProtKB-KW"/>
</dbReference>
<keyword evidence="1" id="KW-0240">DNA-directed RNA polymerase</keyword>
<accession>A0ABX6L3N2</accession>
<dbReference type="EMBL" id="CP038498">
    <property type="protein sequence ID" value="QJA20948.1"/>
    <property type="molecule type" value="Genomic_DNA"/>
</dbReference>
<sequence length="184" mass="19977">MKTILLVAGTALFLAGCGEKGDFEKAINAKISKLKVCYSLQDNDIVFNKGFPVKVNRGYRSAGYSAGDEILNGLVEQGLLNVSQQANGFSSVDVLEVTDKGQEVEFWNREEGVCVGHRVVAEITSWTEPSEGNGAKITQVTYTWKLDGVPGWVDENAFSGVRGMSEPEEAKIVLVKTNNGWAAR</sequence>
<gene>
    <name evidence="1" type="ORF">E2566_13925</name>
</gene>
<evidence type="ECO:0000313" key="1">
    <source>
        <dbReference type="EMBL" id="QJA20948.1"/>
    </source>
</evidence>
<protein>
    <submittedName>
        <fullName evidence="1">DNA-directed RNA polymerase subunit beta</fullName>
    </submittedName>
</protein>
<dbReference type="Proteomes" id="UP000502681">
    <property type="component" value="Chromosome"/>
</dbReference>
<dbReference type="GeneID" id="90764051"/>
<keyword evidence="2" id="KW-1185">Reference proteome</keyword>
<dbReference type="RefSeq" id="WP_107168511.1">
    <property type="nucleotide sequence ID" value="NZ_CP038498.1"/>
</dbReference>
<organism evidence="1 2">
    <name type="scientific">Pectobacterium punjabense</name>
    <dbReference type="NCBI Taxonomy" id="2108399"/>
    <lineage>
        <taxon>Bacteria</taxon>
        <taxon>Pseudomonadati</taxon>
        <taxon>Pseudomonadota</taxon>
        <taxon>Gammaproteobacteria</taxon>
        <taxon>Enterobacterales</taxon>
        <taxon>Pectobacteriaceae</taxon>
        <taxon>Pectobacterium</taxon>
    </lineage>
</organism>
<keyword evidence="1" id="KW-0804">Transcription</keyword>
<name>A0ABX6L3N2_9GAMM</name>
<evidence type="ECO:0000313" key="2">
    <source>
        <dbReference type="Proteomes" id="UP000502681"/>
    </source>
</evidence>